<proteinExistence type="predicted"/>
<reference evidence="1" key="1">
    <citation type="submission" date="2019-08" db="EMBL/GenBank/DDBJ databases">
        <authorList>
            <person name="Kucharzyk K."/>
            <person name="Murdoch R.W."/>
            <person name="Higgins S."/>
            <person name="Loffler F."/>
        </authorList>
    </citation>
    <scope>NUCLEOTIDE SEQUENCE</scope>
</reference>
<name>A0A645GUC3_9ZZZZ</name>
<dbReference type="EMBL" id="VSSQ01081474">
    <property type="protein sequence ID" value="MPN30375.1"/>
    <property type="molecule type" value="Genomic_DNA"/>
</dbReference>
<accession>A0A645GUC3</accession>
<protein>
    <submittedName>
        <fullName evidence="1">Uncharacterized protein</fullName>
    </submittedName>
</protein>
<organism evidence="1">
    <name type="scientific">bioreactor metagenome</name>
    <dbReference type="NCBI Taxonomy" id="1076179"/>
    <lineage>
        <taxon>unclassified sequences</taxon>
        <taxon>metagenomes</taxon>
        <taxon>ecological metagenomes</taxon>
    </lineage>
</organism>
<evidence type="ECO:0000313" key="1">
    <source>
        <dbReference type="EMBL" id="MPN30375.1"/>
    </source>
</evidence>
<gene>
    <name evidence="1" type="ORF">SDC9_177846</name>
</gene>
<comment type="caution">
    <text evidence="1">The sequence shown here is derived from an EMBL/GenBank/DDBJ whole genome shotgun (WGS) entry which is preliminary data.</text>
</comment>
<dbReference type="AlphaFoldDB" id="A0A645GUC3"/>
<sequence length="66" mass="7243">MLVVFNDAVVYNRDGLSGIRMRMRVDIRRFAVCCPAGVSNAGFAAHGGLFEQIFQVFDFALCLAEG</sequence>